<reference evidence="2 3" key="1">
    <citation type="submission" date="2024-04" db="EMBL/GenBank/DDBJ databases">
        <title>Symmetric and asymmetric DNA N6-adenine methylation regulates different biological responses in Mucorales.</title>
        <authorList>
            <consortium name="Lawrence Berkeley National Laboratory"/>
            <person name="Lax C."/>
            <person name="Mondo S.J."/>
            <person name="Osorio-Concepcion M."/>
            <person name="Muszewska A."/>
            <person name="Corrochano-Luque M."/>
            <person name="Gutierrez G."/>
            <person name="Riley R."/>
            <person name="Lipzen A."/>
            <person name="Guo J."/>
            <person name="Hundley H."/>
            <person name="Amirebrahimi M."/>
            <person name="Ng V."/>
            <person name="Lorenzo-Gutierrez D."/>
            <person name="Binder U."/>
            <person name="Yang J."/>
            <person name="Song Y."/>
            <person name="Canovas D."/>
            <person name="Navarro E."/>
            <person name="Freitag M."/>
            <person name="Gabaldon T."/>
            <person name="Grigoriev I.V."/>
            <person name="Corrochano L.M."/>
            <person name="Nicolas F.E."/>
            <person name="Garre V."/>
        </authorList>
    </citation>
    <scope>NUCLEOTIDE SEQUENCE [LARGE SCALE GENOMIC DNA]</scope>
    <source>
        <strain evidence="2 3">L51</strain>
    </source>
</reference>
<evidence type="ECO:0000259" key="1">
    <source>
        <dbReference type="PROSITE" id="PS51444"/>
    </source>
</evidence>
<dbReference type="PANTHER" id="PTHR45725">
    <property type="entry name" value="FORMIN HOMOLOGY 2 FAMILY MEMBER"/>
    <property type="match status" value="1"/>
</dbReference>
<name>A0ABR3B3P5_PHYBL</name>
<organism evidence="2 3">
    <name type="scientific">Phycomyces blakesleeanus</name>
    <dbReference type="NCBI Taxonomy" id="4837"/>
    <lineage>
        <taxon>Eukaryota</taxon>
        <taxon>Fungi</taxon>
        <taxon>Fungi incertae sedis</taxon>
        <taxon>Mucoromycota</taxon>
        <taxon>Mucoromycotina</taxon>
        <taxon>Mucoromycetes</taxon>
        <taxon>Mucorales</taxon>
        <taxon>Phycomycetaceae</taxon>
        <taxon>Phycomyces</taxon>
    </lineage>
</organism>
<dbReference type="InterPro" id="IPR051425">
    <property type="entry name" value="Formin_Homology"/>
</dbReference>
<dbReference type="EMBL" id="JBCLYO010000005">
    <property type="protein sequence ID" value="KAL0089033.1"/>
    <property type="molecule type" value="Genomic_DNA"/>
</dbReference>
<dbReference type="InterPro" id="IPR042201">
    <property type="entry name" value="FH2_Formin_sf"/>
</dbReference>
<evidence type="ECO:0000313" key="2">
    <source>
        <dbReference type="EMBL" id="KAL0089033.1"/>
    </source>
</evidence>
<accession>A0ABR3B3P5</accession>
<feature type="domain" description="FH2" evidence="1">
    <location>
        <begin position="1"/>
        <end position="176"/>
    </location>
</feature>
<keyword evidence="3" id="KW-1185">Reference proteome</keyword>
<dbReference type="Pfam" id="PF02181">
    <property type="entry name" value="FH2"/>
    <property type="match status" value="1"/>
</dbReference>
<dbReference type="PROSITE" id="PS51444">
    <property type="entry name" value="FH2"/>
    <property type="match status" value="1"/>
</dbReference>
<evidence type="ECO:0000313" key="3">
    <source>
        <dbReference type="Proteomes" id="UP001448207"/>
    </source>
</evidence>
<proteinExistence type="predicted"/>
<dbReference type="PANTHER" id="PTHR45725:SF1">
    <property type="entry name" value="DISHEVELLED ASSOCIATED ACTIVATOR OF MORPHOGENESIS, ISOFORM D"/>
    <property type="match status" value="1"/>
</dbReference>
<dbReference type="InterPro" id="IPR015425">
    <property type="entry name" value="FH2_Formin"/>
</dbReference>
<dbReference type="Gene3D" id="1.20.58.2220">
    <property type="entry name" value="Formin, FH2 domain"/>
    <property type="match status" value="1"/>
</dbReference>
<protein>
    <recommendedName>
        <fullName evidence="1">FH2 domain-containing protein</fullName>
    </recommendedName>
</protein>
<dbReference type="Proteomes" id="UP001448207">
    <property type="component" value="Unassembled WGS sequence"/>
</dbReference>
<comment type="caution">
    <text evidence="2">The sequence shown here is derived from an EMBL/GenBank/DDBJ whole genome shotgun (WGS) entry which is preliminary data.</text>
</comment>
<dbReference type="SUPFAM" id="SSF101447">
    <property type="entry name" value="Formin homology 2 domain (FH2 domain)"/>
    <property type="match status" value="1"/>
</dbReference>
<sequence length="176" mass="20093">MNSTSFQGGAFGIKISSINKLLDTKGTENDTTLLHFLAGAVEKKFPRLQVFLDDLKETGRACRITLPDVIKEYNELRSGISKLIKELKIHYDDSYEAPEDDKYADVMRKFRDEAAEKFDELEVRYTSMDVAYKDVVGFYGENPGQIQPDEFFGIFKTFTSSWEVRQSKPGCAGYRI</sequence>
<gene>
    <name evidence="2" type="ORF">J3Q64DRAFT_1443535</name>
</gene>